<feature type="transmembrane region" description="Helical" evidence="2">
    <location>
        <begin position="136"/>
        <end position="156"/>
    </location>
</feature>
<gene>
    <name evidence="4" type="ORF">L210DRAFT_3765503</name>
</gene>
<accession>A0AAD4BF74</accession>
<keyword evidence="2" id="KW-0812">Transmembrane</keyword>
<dbReference type="Proteomes" id="UP001194468">
    <property type="component" value="Unassembled WGS sequence"/>
</dbReference>
<evidence type="ECO:0000313" key="4">
    <source>
        <dbReference type="EMBL" id="KAF8424417.1"/>
    </source>
</evidence>
<keyword evidence="5" id="KW-1185">Reference proteome</keyword>
<dbReference type="EMBL" id="WHUW01000104">
    <property type="protein sequence ID" value="KAF8424417.1"/>
    <property type="molecule type" value="Genomic_DNA"/>
</dbReference>
<sequence>MSSDIQSTLQFLVLNNHLALAGVTAVVYDYTLTFSRELDYIWHRPWTWVSTMFVVVRYLGLYWIVSTALFGSSFVPGPSEVSQFCDKRWISNGQIDTIITVVVDGVYDNPYTSVTTIRILDFSFCVAPYNNVNVSVSYYVAPRLVLGAILTILAVFQTLKQSFGMYKATKVWQPNRYMRKLVKDGILYFVMNVLYQTNDLLNITGLPLGNTAIFLQAFVSIAFYIAIPLFVISIRELYDRDIHRGFHIDTGFGVQSRSNAGTDATVSAIVFEDENRSGDPVTSADLEMGRRAHRSSSNEDPSIDRE</sequence>
<evidence type="ECO:0000259" key="3">
    <source>
        <dbReference type="Pfam" id="PF20151"/>
    </source>
</evidence>
<reference evidence="4" key="1">
    <citation type="submission" date="2019-10" db="EMBL/GenBank/DDBJ databases">
        <authorList>
            <consortium name="DOE Joint Genome Institute"/>
            <person name="Kuo A."/>
            <person name="Miyauchi S."/>
            <person name="Kiss E."/>
            <person name="Drula E."/>
            <person name="Kohler A."/>
            <person name="Sanchez-Garcia M."/>
            <person name="Andreopoulos B."/>
            <person name="Barry K.W."/>
            <person name="Bonito G."/>
            <person name="Buee M."/>
            <person name="Carver A."/>
            <person name="Chen C."/>
            <person name="Cichocki N."/>
            <person name="Clum A."/>
            <person name="Culley D."/>
            <person name="Crous P.W."/>
            <person name="Fauchery L."/>
            <person name="Girlanda M."/>
            <person name="Hayes R."/>
            <person name="Keri Z."/>
            <person name="LaButti K."/>
            <person name="Lipzen A."/>
            <person name="Lombard V."/>
            <person name="Magnuson J."/>
            <person name="Maillard F."/>
            <person name="Morin E."/>
            <person name="Murat C."/>
            <person name="Nolan M."/>
            <person name="Ohm R."/>
            <person name="Pangilinan J."/>
            <person name="Pereira M."/>
            <person name="Perotto S."/>
            <person name="Peter M."/>
            <person name="Riley R."/>
            <person name="Sitrit Y."/>
            <person name="Stielow B."/>
            <person name="Szollosi G."/>
            <person name="Zifcakova L."/>
            <person name="Stursova M."/>
            <person name="Spatafora J.W."/>
            <person name="Tedersoo L."/>
            <person name="Vaario L.-M."/>
            <person name="Yamada A."/>
            <person name="Yan M."/>
            <person name="Wang P."/>
            <person name="Xu J."/>
            <person name="Bruns T."/>
            <person name="Baldrian P."/>
            <person name="Vilgalys R."/>
            <person name="Henrissat B."/>
            <person name="Grigoriev I.V."/>
            <person name="Hibbett D."/>
            <person name="Nagy L.G."/>
            <person name="Martin F.M."/>
        </authorList>
    </citation>
    <scope>NUCLEOTIDE SEQUENCE</scope>
    <source>
        <strain evidence="4">BED1</strain>
    </source>
</reference>
<feature type="domain" description="DUF6533" evidence="3">
    <location>
        <begin position="18"/>
        <end position="61"/>
    </location>
</feature>
<dbReference type="InterPro" id="IPR045340">
    <property type="entry name" value="DUF6533"/>
</dbReference>
<reference evidence="4" key="2">
    <citation type="journal article" date="2020" name="Nat. Commun.">
        <title>Large-scale genome sequencing of mycorrhizal fungi provides insights into the early evolution of symbiotic traits.</title>
        <authorList>
            <person name="Miyauchi S."/>
            <person name="Kiss E."/>
            <person name="Kuo A."/>
            <person name="Drula E."/>
            <person name="Kohler A."/>
            <person name="Sanchez-Garcia M."/>
            <person name="Morin E."/>
            <person name="Andreopoulos B."/>
            <person name="Barry K.W."/>
            <person name="Bonito G."/>
            <person name="Buee M."/>
            <person name="Carver A."/>
            <person name="Chen C."/>
            <person name="Cichocki N."/>
            <person name="Clum A."/>
            <person name="Culley D."/>
            <person name="Crous P.W."/>
            <person name="Fauchery L."/>
            <person name="Girlanda M."/>
            <person name="Hayes R.D."/>
            <person name="Keri Z."/>
            <person name="LaButti K."/>
            <person name="Lipzen A."/>
            <person name="Lombard V."/>
            <person name="Magnuson J."/>
            <person name="Maillard F."/>
            <person name="Murat C."/>
            <person name="Nolan M."/>
            <person name="Ohm R.A."/>
            <person name="Pangilinan J."/>
            <person name="Pereira M.F."/>
            <person name="Perotto S."/>
            <person name="Peter M."/>
            <person name="Pfister S."/>
            <person name="Riley R."/>
            <person name="Sitrit Y."/>
            <person name="Stielow J.B."/>
            <person name="Szollosi G."/>
            <person name="Zifcakova L."/>
            <person name="Stursova M."/>
            <person name="Spatafora J.W."/>
            <person name="Tedersoo L."/>
            <person name="Vaario L.M."/>
            <person name="Yamada A."/>
            <person name="Yan M."/>
            <person name="Wang P."/>
            <person name="Xu J."/>
            <person name="Bruns T."/>
            <person name="Baldrian P."/>
            <person name="Vilgalys R."/>
            <person name="Dunand C."/>
            <person name="Henrissat B."/>
            <person name="Grigoriev I.V."/>
            <person name="Hibbett D."/>
            <person name="Nagy L.G."/>
            <person name="Martin F.M."/>
        </authorList>
    </citation>
    <scope>NUCLEOTIDE SEQUENCE</scope>
    <source>
        <strain evidence="4">BED1</strain>
    </source>
</reference>
<proteinExistence type="predicted"/>
<comment type="caution">
    <text evidence="4">The sequence shown here is derived from an EMBL/GenBank/DDBJ whole genome shotgun (WGS) entry which is preliminary data.</text>
</comment>
<feature type="transmembrane region" description="Helical" evidence="2">
    <location>
        <begin position="215"/>
        <end position="234"/>
    </location>
</feature>
<protein>
    <recommendedName>
        <fullName evidence="3">DUF6533 domain-containing protein</fullName>
    </recommendedName>
</protein>
<feature type="transmembrane region" description="Helical" evidence="2">
    <location>
        <begin position="46"/>
        <end position="65"/>
    </location>
</feature>
<organism evidence="4 5">
    <name type="scientific">Boletus edulis BED1</name>
    <dbReference type="NCBI Taxonomy" id="1328754"/>
    <lineage>
        <taxon>Eukaryota</taxon>
        <taxon>Fungi</taxon>
        <taxon>Dikarya</taxon>
        <taxon>Basidiomycota</taxon>
        <taxon>Agaricomycotina</taxon>
        <taxon>Agaricomycetes</taxon>
        <taxon>Agaricomycetidae</taxon>
        <taxon>Boletales</taxon>
        <taxon>Boletineae</taxon>
        <taxon>Boletaceae</taxon>
        <taxon>Boletoideae</taxon>
        <taxon>Boletus</taxon>
    </lineage>
</organism>
<feature type="transmembrane region" description="Helical" evidence="2">
    <location>
        <begin position="12"/>
        <end position="34"/>
    </location>
</feature>
<keyword evidence="2" id="KW-1133">Transmembrane helix</keyword>
<dbReference type="AlphaFoldDB" id="A0AAD4BF74"/>
<evidence type="ECO:0000313" key="5">
    <source>
        <dbReference type="Proteomes" id="UP001194468"/>
    </source>
</evidence>
<evidence type="ECO:0000256" key="2">
    <source>
        <dbReference type="SAM" id="Phobius"/>
    </source>
</evidence>
<evidence type="ECO:0000256" key="1">
    <source>
        <dbReference type="SAM" id="MobiDB-lite"/>
    </source>
</evidence>
<feature type="region of interest" description="Disordered" evidence="1">
    <location>
        <begin position="276"/>
        <end position="306"/>
    </location>
</feature>
<keyword evidence="2" id="KW-0472">Membrane</keyword>
<dbReference type="Pfam" id="PF20151">
    <property type="entry name" value="DUF6533"/>
    <property type="match status" value="1"/>
</dbReference>
<name>A0AAD4BF74_BOLED</name>